<feature type="compositionally biased region" description="Basic and acidic residues" evidence="1">
    <location>
        <begin position="165"/>
        <end position="175"/>
    </location>
</feature>
<name>A0A1G1W3Q1_9BACT</name>
<dbReference type="AlphaFoldDB" id="A0A1G1W3Q1"/>
<feature type="region of interest" description="Disordered" evidence="1">
    <location>
        <begin position="79"/>
        <end position="204"/>
    </location>
</feature>
<organism evidence="2 3">
    <name type="scientific">Candidatus Woykebacteria bacterium GWB1_45_5</name>
    <dbReference type="NCBI Taxonomy" id="1802592"/>
    <lineage>
        <taxon>Bacteria</taxon>
        <taxon>Candidatus Woykeibacteriota</taxon>
    </lineage>
</organism>
<feature type="compositionally biased region" description="Low complexity" evidence="1">
    <location>
        <begin position="137"/>
        <end position="149"/>
    </location>
</feature>
<evidence type="ECO:0000313" key="3">
    <source>
        <dbReference type="Proteomes" id="UP000178493"/>
    </source>
</evidence>
<dbReference type="EMBL" id="MHCO01000052">
    <property type="protein sequence ID" value="OGY22312.1"/>
    <property type="molecule type" value="Genomic_DNA"/>
</dbReference>
<sequence>MAFWTNLFGKAEDKYETLRERLTVHEQNSQEQLHATHPHLSDLFAKHQIDLRQIRKQGVRIATAAAVLGAFLAIPHLIGHPSVTTPRPQPNGGKEVTRPVADQSGRITPTAISTQAGTPVEQSSVGTGTPSQPEAPPSDSTDQPDQPSSKGHQGHIHGRSYLAPPKEHGLHDLGLHRGQLKNPQVPEIGPHPSELTVNKKEGKT</sequence>
<evidence type="ECO:0000313" key="2">
    <source>
        <dbReference type="EMBL" id="OGY22312.1"/>
    </source>
</evidence>
<accession>A0A1G1W3Q1</accession>
<comment type="caution">
    <text evidence="2">The sequence shown here is derived from an EMBL/GenBank/DDBJ whole genome shotgun (WGS) entry which is preliminary data.</text>
</comment>
<protein>
    <submittedName>
        <fullName evidence="2">Uncharacterized protein</fullName>
    </submittedName>
</protein>
<feature type="compositionally biased region" description="Polar residues" evidence="1">
    <location>
        <begin position="105"/>
        <end position="132"/>
    </location>
</feature>
<evidence type="ECO:0000256" key="1">
    <source>
        <dbReference type="SAM" id="MobiDB-lite"/>
    </source>
</evidence>
<gene>
    <name evidence="2" type="ORF">A2126_04005</name>
</gene>
<dbReference type="Proteomes" id="UP000178493">
    <property type="component" value="Unassembled WGS sequence"/>
</dbReference>
<reference evidence="2 3" key="1">
    <citation type="journal article" date="2016" name="Nat. Commun.">
        <title>Thousands of microbial genomes shed light on interconnected biogeochemical processes in an aquifer system.</title>
        <authorList>
            <person name="Anantharaman K."/>
            <person name="Brown C.T."/>
            <person name="Hug L.A."/>
            <person name="Sharon I."/>
            <person name="Castelle C.J."/>
            <person name="Probst A.J."/>
            <person name="Thomas B.C."/>
            <person name="Singh A."/>
            <person name="Wilkins M.J."/>
            <person name="Karaoz U."/>
            <person name="Brodie E.L."/>
            <person name="Williams K.H."/>
            <person name="Hubbard S.S."/>
            <person name="Banfield J.F."/>
        </authorList>
    </citation>
    <scope>NUCLEOTIDE SEQUENCE [LARGE SCALE GENOMIC DNA]</scope>
</reference>
<proteinExistence type="predicted"/>